<evidence type="ECO:0000313" key="2">
    <source>
        <dbReference type="EMBL" id="GAI62054.1"/>
    </source>
</evidence>
<accession>X1S2P6</accession>
<dbReference type="EMBL" id="BARW01001645">
    <property type="protein sequence ID" value="GAI62054.1"/>
    <property type="molecule type" value="Genomic_DNA"/>
</dbReference>
<feature type="domain" description="Peptidase M28" evidence="1">
    <location>
        <begin position="54"/>
        <end position="119"/>
    </location>
</feature>
<organism evidence="2">
    <name type="scientific">marine sediment metagenome</name>
    <dbReference type="NCBI Taxonomy" id="412755"/>
    <lineage>
        <taxon>unclassified sequences</taxon>
        <taxon>metagenomes</taxon>
        <taxon>ecological metagenomes</taxon>
    </lineage>
</organism>
<dbReference type="SUPFAM" id="SSF53187">
    <property type="entry name" value="Zn-dependent exopeptidases"/>
    <property type="match status" value="1"/>
</dbReference>
<dbReference type="Pfam" id="PF04389">
    <property type="entry name" value="Peptidase_M28"/>
    <property type="match status" value="1"/>
</dbReference>
<gene>
    <name evidence="2" type="ORF">S12H4_05086</name>
</gene>
<dbReference type="AlphaFoldDB" id="X1S2P6"/>
<evidence type="ECO:0000259" key="1">
    <source>
        <dbReference type="Pfam" id="PF04389"/>
    </source>
</evidence>
<feature type="non-terminal residue" evidence="2">
    <location>
        <position position="132"/>
    </location>
</feature>
<reference evidence="2" key="1">
    <citation type="journal article" date="2014" name="Front. Microbiol.">
        <title>High frequency of phylogenetically diverse reductive dehalogenase-homologous genes in deep subseafloor sedimentary metagenomes.</title>
        <authorList>
            <person name="Kawai M."/>
            <person name="Futagami T."/>
            <person name="Toyoda A."/>
            <person name="Takaki Y."/>
            <person name="Nishi S."/>
            <person name="Hori S."/>
            <person name="Arai W."/>
            <person name="Tsubouchi T."/>
            <person name="Morono Y."/>
            <person name="Uchiyama I."/>
            <person name="Ito T."/>
            <person name="Fujiyama A."/>
            <person name="Inagaki F."/>
            <person name="Takami H."/>
        </authorList>
    </citation>
    <scope>NUCLEOTIDE SEQUENCE</scope>
    <source>
        <strain evidence="2">Expedition CK06-06</strain>
    </source>
</reference>
<dbReference type="InterPro" id="IPR007484">
    <property type="entry name" value="Peptidase_M28"/>
</dbReference>
<dbReference type="Gene3D" id="3.40.630.10">
    <property type="entry name" value="Zn peptidases"/>
    <property type="match status" value="1"/>
</dbReference>
<sequence length="132" mass="14680">MVCLEMVGYYNDKKGGQSFPLPFMSLMYPSTPNFVAVVGNLKSRSLVESVKDSLNKGSNIHVETLSTIGLVPGVDFSDHRSFWKMGYPAVMITDTAFYRNPNYHSAKDTIDTLNFDKMSSLLMGLVQVAKDL</sequence>
<proteinExistence type="predicted"/>
<name>X1S2P6_9ZZZZ</name>
<protein>
    <recommendedName>
        <fullName evidence="1">Peptidase M28 domain-containing protein</fullName>
    </recommendedName>
</protein>
<comment type="caution">
    <text evidence="2">The sequence shown here is derived from an EMBL/GenBank/DDBJ whole genome shotgun (WGS) entry which is preliminary data.</text>
</comment>